<name>T1CJK1_9ZZZZ</name>
<proteinExistence type="predicted"/>
<reference evidence="2" key="2">
    <citation type="journal article" date="2014" name="ISME J.">
        <title>Microbial stratification in low pH oxic and suboxic macroscopic growths along an acid mine drainage.</title>
        <authorList>
            <person name="Mendez-Garcia C."/>
            <person name="Mesa V."/>
            <person name="Sprenger R.R."/>
            <person name="Richter M."/>
            <person name="Diez M.S."/>
            <person name="Solano J."/>
            <person name="Bargiela R."/>
            <person name="Golyshina O.V."/>
            <person name="Manteca A."/>
            <person name="Ramos J.L."/>
            <person name="Gallego J.R."/>
            <person name="Llorente I."/>
            <person name="Martins Dos Santos V.A."/>
            <person name="Jensen O.N."/>
            <person name="Pelaez A.I."/>
            <person name="Sanchez J."/>
            <person name="Ferrer M."/>
        </authorList>
    </citation>
    <scope>NUCLEOTIDE SEQUENCE</scope>
</reference>
<sequence length="133" mass="14173">MILLLVAAGVIYALLGQHQDAVLLFVSDVVIIAISFYQGAQAENSLRALQELSEPEARVLRDGTPIPIPMREVVRGDWVVLAEGARVPADGVVRESDALAIDESVLTGESVSVAKVVWDGVLPWTHPGGAPRP</sequence>
<keyword evidence="2" id="KW-0378">Hydrolase</keyword>
<dbReference type="InterPro" id="IPR008250">
    <property type="entry name" value="ATPase_P-typ_transduc_dom_A_sf"/>
</dbReference>
<organism evidence="2">
    <name type="scientific">mine drainage metagenome</name>
    <dbReference type="NCBI Taxonomy" id="410659"/>
    <lineage>
        <taxon>unclassified sequences</taxon>
        <taxon>metagenomes</taxon>
        <taxon>ecological metagenomes</taxon>
    </lineage>
</organism>
<dbReference type="InterPro" id="IPR023298">
    <property type="entry name" value="ATPase_P-typ_TM_dom_sf"/>
</dbReference>
<feature type="non-terminal residue" evidence="2">
    <location>
        <position position="133"/>
    </location>
</feature>
<evidence type="ECO:0000259" key="1">
    <source>
        <dbReference type="Pfam" id="PF00122"/>
    </source>
</evidence>
<dbReference type="Pfam" id="PF00122">
    <property type="entry name" value="E1-E2_ATPase"/>
    <property type="match status" value="1"/>
</dbReference>
<dbReference type="SUPFAM" id="SSF81665">
    <property type="entry name" value="Calcium ATPase, transmembrane domain M"/>
    <property type="match status" value="1"/>
</dbReference>
<dbReference type="Gene3D" id="2.70.150.10">
    <property type="entry name" value="Calcium-transporting ATPase, cytoplasmic transduction domain A"/>
    <property type="match status" value="1"/>
</dbReference>
<dbReference type="GO" id="GO:0016787">
    <property type="term" value="F:hydrolase activity"/>
    <property type="evidence" value="ECO:0007669"/>
    <property type="project" value="UniProtKB-KW"/>
</dbReference>
<dbReference type="Gene3D" id="1.20.1110.10">
    <property type="entry name" value="Calcium-transporting ATPase, transmembrane domain"/>
    <property type="match status" value="1"/>
</dbReference>
<dbReference type="InterPro" id="IPR059000">
    <property type="entry name" value="ATPase_P-type_domA"/>
</dbReference>
<protein>
    <submittedName>
        <fullName evidence="2">ATPase, P-type, ATPase-associated region domain protein</fullName>
        <ecNumber evidence="2">3.6.3.-</ecNumber>
    </submittedName>
</protein>
<dbReference type="SUPFAM" id="SSF81653">
    <property type="entry name" value="Calcium ATPase, transduction domain A"/>
    <property type="match status" value="1"/>
</dbReference>
<reference evidence="2" key="1">
    <citation type="submission" date="2013-08" db="EMBL/GenBank/DDBJ databases">
        <authorList>
            <person name="Mendez C."/>
            <person name="Richter M."/>
            <person name="Ferrer M."/>
            <person name="Sanchez J."/>
        </authorList>
    </citation>
    <scope>NUCLEOTIDE SEQUENCE</scope>
</reference>
<dbReference type="EC" id="3.6.3.-" evidence="2"/>
<dbReference type="PANTHER" id="PTHR42861">
    <property type="entry name" value="CALCIUM-TRANSPORTING ATPASE"/>
    <property type="match status" value="1"/>
</dbReference>
<gene>
    <name evidence="2" type="ORF">B2A_00882</name>
</gene>
<dbReference type="AlphaFoldDB" id="T1CJK1"/>
<accession>T1CJK1</accession>
<dbReference type="EMBL" id="AUZZ01000674">
    <property type="protein sequence ID" value="EQD67069.1"/>
    <property type="molecule type" value="Genomic_DNA"/>
</dbReference>
<evidence type="ECO:0000313" key="2">
    <source>
        <dbReference type="EMBL" id="EQD67069.1"/>
    </source>
</evidence>
<feature type="domain" description="P-type ATPase A" evidence="1">
    <location>
        <begin position="51"/>
        <end position="115"/>
    </location>
</feature>
<comment type="caution">
    <text evidence="2">The sequence shown here is derived from an EMBL/GenBank/DDBJ whole genome shotgun (WGS) entry which is preliminary data.</text>
</comment>